<dbReference type="InterPro" id="IPR007005">
    <property type="entry name" value="XAP5"/>
</dbReference>
<feature type="region of interest" description="Disordered" evidence="1">
    <location>
        <begin position="80"/>
        <end position="107"/>
    </location>
</feature>
<dbReference type="OMA" id="RIAEDNM"/>
<feature type="region of interest" description="Disordered" evidence="1">
    <location>
        <begin position="129"/>
        <end position="150"/>
    </location>
</feature>
<dbReference type="FunCoup" id="A0A152A5G2">
    <property type="interactions" value="398"/>
</dbReference>
<feature type="compositionally biased region" description="Basic and acidic residues" evidence="1">
    <location>
        <begin position="80"/>
        <end position="90"/>
    </location>
</feature>
<dbReference type="Proteomes" id="UP000076078">
    <property type="component" value="Unassembled WGS sequence"/>
</dbReference>
<dbReference type="InterPro" id="IPR048337">
    <property type="entry name" value="FAM50A/XAP5_C"/>
</dbReference>
<dbReference type="InParanoid" id="A0A152A5G2"/>
<accession>A0A152A5G2</accession>
<dbReference type="PANTHER" id="PTHR12722:SF0">
    <property type="entry name" value="PROTEIN FAM50A"/>
    <property type="match status" value="1"/>
</dbReference>
<feature type="domain" description="FAM50A/XAP5 C-terminal" evidence="2">
    <location>
        <begin position="211"/>
        <end position="347"/>
    </location>
</feature>
<dbReference type="EMBL" id="LODT01000006">
    <property type="protein sequence ID" value="KYR01473.1"/>
    <property type="molecule type" value="Genomic_DNA"/>
</dbReference>
<gene>
    <name evidence="3" type="ORF">DLAC_01460</name>
</gene>
<dbReference type="PANTHER" id="PTHR12722">
    <property type="entry name" value="XAP-5 PROTEIN-RELATED"/>
    <property type="match status" value="1"/>
</dbReference>
<evidence type="ECO:0000256" key="1">
    <source>
        <dbReference type="SAM" id="MobiDB-lite"/>
    </source>
</evidence>
<feature type="compositionally biased region" description="Basic residues" evidence="1">
    <location>
        <begin position="91"/>
        <end position="102"/>
    </location>
</feature>
<protein>
    <recommendedName>
        <fullName evidence="2">FAM50A/XAP5 C-terminal domain-containing protein</fullName>
    </recommendedName>
</protein>
<dbReference type="STRING" id="361077.A0A152A5G2"/>
<comment type="caution">
    <text evidence="3">The sequence shown here is derived from an EMBL/GenBank/DDBJ whole genome shotgun (WGS) entry which is preliminary data.</text>
</comment>
<dbReference type="GO" id="GO:0005634">
    <property type="term" value="C:nucleus"/>
    <property type="evidence" value="ECO:0007669"/>
    <property type="project" value="InterPro"/>
</dbReference>
<evidence type="ECO:0000259" key="2">
    <source>
        <dbReference type="Pfam" id="PF04921"/>
    </source>
</evidence>
<organism evidence="3 4">
    <name type="scientific">Tieghemostelium lacteum</name>
    <name type="common">Slime mold</name>
    <name type="synonym">Dictyostelium lacteum</name>
    <dbReference type="NCBI Taxonomy" id="361077"/>
    <lineage>
        <taxon>Eukaryota</taxon>
        <taxon>Amoebozoa</taxon>
        <taxon>Evosea</taxon>
        <taxon>Eumycetozoa</taxon>
        <taxon>Dictyostelia</taxon>
        <taxon>Dictyosteliales</taxon>
        <taxon>Raperosteliaceae</taxon>
        <taxon>Tieghemostelium</taxon>
    </lineage>
</organism>
<dbReference type="AlphaFoldDB" id="A0A152A5G2"/>
<sequence>MADTNRIRILEKQRENDLKELNKKKEKIKEDFKQSLVSINDKFQSTNSYTSNEFQTIGLVSVDDYNKNIKTKTAIDFEKKRKLEDIEKNKNKPKKPQLKKNKLSFDVDEDEEEHDEIVYKQDKKVKVTEKTTDTDVNSNGNGEKKSNGENNEIVDHKDILKQNKKKEVYFGKDPSINTEFLPDAERDEQERFERERLTKVWKEEQERIKNETIEITYSYWDGSGHRRTLTCTKGTTIEKFLEQVRKEFKELRGVTVDHLLFVKEDIIMPHEYSFYDFILTKAKGKSGPLFQFDVHEDIRLLNDASVQKDETHAAKVVEKGWYERNKHIFPASRWVPYDPTVQYDKYTISDKLVSSK</sequence>
<dbReference type="Pfam" id="PF04921">
    <property type="entry name" value="XAP5"/>
    <property type="match status" value="1"/>
</dbReference>
<dbReference type="GO" id="GO:0006325">
    <property type="term" value="P:chromatin organization"/>
    <property type="evidence" value="ECO:0007669"/>
    <property type="project" value="TreeGrafter"/>
</dbReference>
<dbReference type="OrthoDB" id="1562195at2759"/>
<reference evidence="3 4" key="1">
    <citation type="submission" date="2015-12" db="EMBL/GenBank/DDBJ databases">
        <title>Dictyostelia acquired genes for synthesis and detection of signals that induce cell-type specialization by lateral gene transfer from prokaryotes.</title>
        <authorList>
            <person name="Gloeckner G."/>
            <person name="Schaap P."/>
        </authorList>
    </citation>
    <scope>NUCLEOTIDE SEQUENCE [LARGE SCALE GENOMIC DNA]</scope>
    <source>
        <strain evidence="3 4">TK</strain>
    </source>
</reference>
<name>A0A152A5G2_TIELA</name>
<proteinExistence type="predicted"/>
<evidence type="ECO:0000313" key="3">
    <source>
        <dbReference type="EMBL" id="KYR01473.1"/>
    </source>
</evidence>
<keyword evidence="4" id="KW-1185">Reference proteome</keyword>
<evidence type="ECO:0000313" key="4">
    <source>
        <dbReference type="Proteomes" id="UP000076078"/>
    </source>
</evidence>